<dbReference type="Proteomes" id="UP000192328">
    <property type="component" value="Unassembled WGS sequence"/>
</dbReference>
<name>A0AC61PKU5_9FIRM</name>
<protein>
    <submittedName>
        <fullName evidence="1">Uncharacterized protein</fullName>
    </submittedName>
</protein>
<accession>A0AC61PKU5</accession>
<evidence type="ECO:0000313" key="1">
    <source>
        <dbReference type="EMBL" id="SMC57495.1"/>
    </source>
</evidence>
<gene>
    <name evidence="1" type="ORF">SAMN06297397_1444</name>
</gene>
<sequence length="434" mass="49430">MNYELKKRSFARDGYSNTAAFLGKDSVLLSAGTFVRSGLTSDPELLTAMYRESWLTMRIIDMPSEDMTRAWYRLTADLDEDEIHALRRLEARHSIKQELTNALRWARLYGGSLALMVIRGEEDRLDQPLDMDMLLPGCFQGLLVLDRTQGIEPSEELVSDLDDPDFGLPASYTVNLNMEGYSSVTLHHSRVLRFVGRELPRVETIRERYWGVSEMEHIQDELLKRSAASANIAQLIFQANITTLKMADFGDLLGTGTEEQRRNLEYAMETENRFRTSFGLQLMSRDDCLENHPYSFAGLSEIYEQFMMDMAGAAEIPATRLFGRSPQGMNATGESDLRNYYDMIAQMQERMLRPALDKLLPVMAVSCWGFVPEDLEIVFEPVMTSSPAERAELVQKMSGDVIEGYKCGLFTREQALNELKSRGEEMGVYTKIRD</sequence>
<evidence type="ECO:0000313" key="2">
    <source>
        <dbReference type="Proteomes" id="UP000192328"/>
    </source>
</evidence>
<keyword evidence="2" id="KW-1185">Reference proteome</keyword>
<proteinExistence type="predicted"/>
<organism evidence="1 2">
    <name type="scientific">Aristaeella lactis</name>
    <dbReference type="NCBI Taxonomy" id="3046383"/>
    <lineage>
        <taxon>Bacteria</taxon>
        <taxon>Bacillati</taxon>
        <taxon>Bacillota</taxon>
        <taxon>Clostridia</taxon>
        <taxon>Eubacteriales</taxon>
        <taxon>Aristaeellaceae</taxon>
        <taxon>Aristaeella</taxon>
    </lineage>
</organism>
<comment type="caution">
    <text evidence="1">The sequence shown here is derived from an EMBL/GenBank/DDBJ whole genome shotgun (WGS) entry which is preliminary data.</text>
</comment>
<dbReference type="EMBL" id="FWXZ01000002">
    <property type="protein sequence ID" value="SMC57495.1"/>
    <property type="molecule type" value="Genomic_DNA"/>
</dbReference>
<reference evidence="1" key="1">
    <citation type="submission" date="2017-04" db="EMBL/GenBank/DDBJ databases">
        <authorList>
            <person name="Varghese N."/>
            <person name="Submissions S."/>
        </authorList>
    </citation>
    <scope>NUCLEOTIDE SEQUENCE</scope>
    <source>
        <strain evidence="1">WTE2008</strain>
    </source>
</reference>